<keyword evidence="2" id="KW-1185">Reference proteome</keyword>
<dbReference type="RefSeq" id="WP_090192510.1">
    <property type="nucleotide sequence ID" value="NZ_LT629785.1"/>
</dbReference>
<sequence>MLETNSELLVELLASELEISKTEPSSLLLFINAPPDVFAVARVMSNLKDALLVLAKVVALSTDAELEVDQLSVWIKISTWAAENEQKLSEVLGPDNIDHEKSQPLHGRIGDWPLYCALYYRHPNDENRAQHVHLTAQFLLVAHAYRAREASEDRDYANSVMETTRLVRLLADIQQKRAFDERQNILTELPSEAVSQLDFAHIVQARADSSDSDHWRILARAMRHAVTNSGGLRRATTEAPASDRKTIINLEDIDEFLDSSSGAITHITRMRSPMLSNKIVSEMIHDGLSPDELLSGTEHLIFTERDEQEKRQRRAFTPQAGAMRTRGLAKAISMRNQSLSMRWGGLSLWETASLHNQLFTLADNESNSANDFHPDVSNLELAALMLSIYWTANPLKSVIDIRLSTKKTRYPKTIGAGKRHFSTLHKQWLLAPLKPKYISSLTDESKAHLVATGPVLVLQIHSEISSRIARWKDAKHKGEAAEETKLFSQTEEIYQEAIQQLLIKLNSQTLARFTLKRIESDFSHHLYHTCRDWVEVSLITGVMHGQSDVAIHYAAPQMEKLYNAYGKTCNQLMNSISEELSWPELPVPILPMEQCVQAKLRFGCRTLLKPDSVRELVQNLKTRYRERLRQVGTKNYLVELHNIFTLYVMLMLHFTTGYRAVKDPLYSFSHIDLKTGLVVISDKDADDWYHSRLAWLPKQVCDQLLMYAEHCRLLSQRLMILNRNLADSILTSESTPFLFLLDEQFQQGTLRPAELKKRLETFFPVPINVNRAYLRNRLRDMGVDGEVVRLFMGHWDMGQEPYSRNSSLSPLEFKRVIEEPITEIFKGDGWSVLRGICRDD</sequence>
<gene>
    <name evidence="1" type="ORF">SAMN05216296_0021</name>
</gene>
<evidence type="ECO:0000313" key="1">
    <source>
        <dbReference type="EMBL" id="SDT86582.1"/>
    </source>
</evidence>
<proteinExistence type="predicted"/>
<dbReference type="STRING" id="364197.SAMN05216296_0021"/>
<protein>
    <submittedName>
        <fullName evidence="1">Uncharacterized protein</fullName>
    </submittedName>
</protein>
<accession>A0A1H2DUR7</accession>
<organism evidence="1 2">
    <name type="scientific">Pseudomonas pohangensis</name>
    <dbReference type="NCBI Taxonomy" id="364197"/>
    <lineage>
        <taxon>Bacteria</taxon>
        <taxon>Pseudomonadati</taxon>
        <taxon>Pseudomonadota</taxon>
        <taxon>Gammaproteobacteria</taxon>
        <taxon>Pseudomonadales</taxon>
        <taxon>Pseudomonadaceae</taxon>
        <taxon>Pseudomonas</taxon>
    </lineage>
</organism>
<dbReference type="Proteomes" id="UP000243232">
    <property type="component" value="Chromosome I"/>
</dbReference>
<dbReference type="EMBL" id="LT629785">
    <property type="protein sequence ID" value="SDT86582.1"/>
    <property type="molecule type" value="Genomic_DNA"/>
</dbReference>
<dbReference type="OrthoDB" id="5614256at2"/>
<reference evidence="2" key="1">
    <citation type="submission" date="2016-10" db="EMBL/GenBank/DDBJ databases">
        <authorList>
            <person name="Varghese N."/>
            <person name="Submissions S."/>
        </authorList>
    </citation>
    <scope>NUCLEOTIDE SEQUENCE [LARGE SCALE GENOMIC DNA]</scope>
    <source>
        <strain evidence="2">DSM 17875</strain>
    </source>
</reference>
<name>A0A1H2DUR7_9PSED</name>
<dbReference type="AlphaFoldDB" id="A0A1H2DUR7"/>
<evidence type="ECO:0000313" key="2">
    <source>
        <dbReference type="Proteomes" id="UP000243232"/>
    </source>
</evidence>